<evidence type="ECO:0000313" key="2">
    <source>
        <dbReference type="Proteomes" id="UP000288429"/>
    </source>
</evidence>
<reference evidence="1 2" key="1">
    <citation type="submission" date="2017-06" db="EMBL/GenBank/DDBJ databases">
        <title>Cmopartive genomic analysis of Ambrosia Fusariam Clade fungi.</title>
        <authorList>
            <person name="Stajich J.E."/>
            <person name="Carrillo J."/>
            <person name="Kijimoto T."/>
            <person name="Eskalen A."/>
            <person name="O'Donnell K."/>
            <person name="Kasson M."/>
        </authorList>
    </citation>
    <scope>NUCLEOTIDE SEQUENCE [LARGE SCALE GENOMIC DNA]</scope>
    <source>
        <strain evidence="1 2">NRRL 20438</strain>
    </source>
</reference>
<name>A0A428UNA8_9HYPO</name>
<dbReference type="EMBL" id="NIZV01000047">
    <property type="protein sequence ID" value="RSM15797.1"/>
    <property type="molecule type" value="Genomic_DNA"/>
</dbReference>
<organism evidence="1 2">
    <name type="scientific">Fusarium ambrosium</name>
    <dbReference type="NCBI Taxonomy" id="131363"/>
    <lineage>
        <taxon>Eukaryota</taxon>
        <taxon>Fungi</taxon>
        <taxon>Dikarya</taxon>
        <taxon>Ascomycota</taxon>
        <taxon>Pezizomycotina</taxon>
        <taxon>Sordariomycetes</taxon>
        <taxon>Hypocreomycetidae</taxon>
        <taxon>Hypocreales</taxon>
        <taxon>Nectriaceae</taxon>
        <taxon>Fusarium</taxon>
        <taxon>Fusarium solani species complex</taxon>
    </lineage>
</organism>
<sequence>MPFTTLGAVMAEIRPSCSLEYLSLPNTCAFSRIIHHPFKVSFIDPPWVNGVNGLDAGKDPATTDPGSVDIILAPLTTATGKHMKTDMSIVVITFATGATAGKVYMMRIMSIVAATESMRMPTQHTALLTNAPSTSALACVIPIRRAMGLAIFAQFVLEPSR</sequence>
<accession>A0A428UNA8</accession>
<evidence type="ECO:0000313" key="1">
    <source>
        <dbReference type="EMBL" id="RSM15797.1"/>
    </source>
</evidence>
<dbReference type="AlphaFoldDB" id="A0A428UNA8"/>
<dbReference type="Proteomes" id="UP000288429">
    <property type="component" value="Unassembled WGS sequence"/>
</dbReference>
<proteinExistence type="predicted"/>
<protein>
    <submittedName>
        <fullName evidence="1">Uncharacterized protein</fullName>
    </submittedName>
</protein>
<gene>
    <name evidence="1" type="ORF">CDV31_004739</name>
</gene>
<comment type="caution">
    <text evidence="1">The sequence shown here is derived from an EMBL/GenBank/DDBJ whole genome shotgun (WGS) entry which is preliminary data.</text>
</comment>
<keyword evidence="2" id="KW-1185">Reference proteome</keyword>